<dbReference type="OrthoDB" id="1149093at2"/>
<feature type="transmembrane region" description="Helical" evidence="1">
    <location>
        <begin position="109"/>
        <end position="131"/>
    </location>
</feature>
<keyword evidence="3" id="KW-1185">Reference proteome</keyword>
<dbReference type="AlphaFoldDB" id="A0A163VWI0"/>
<dbReference type="Proteomes" id="UP000076630">
    <property type="component" value="Unassembled WGS sequence"/>
</dbReference>
<comment type="caution">
    <text evidence="2">The sequence shown here is derived from an EMBL/GenBank/DDBJ whole genome shotgun (WGS) entry which is preliminary data.</text>
</comment>
<dbReference type="RefSeq" id="WP_038985903.1">
    <property type="nucleotide sequence ID" value="NZ_JWJO01000018.1"/>
</dbReference>
<organism evidence="2 3">
    <name type="scientific">Myroides marinus</name>
    <dbReference type="NCBI Taxonomy" id="703342"/>
    <lineage>
        <taxon>Bacteria</taxon>
        <taxon>Pseudomonadati</taxon>
        <taxon>Bacteroidota</taxon>
        <taxon>Flavobacteriia</taxon>
        <taxon>Flavobacteriales</taxon>
        <taxon>Flavobacteriaceae</taxon>
        <taxon>Myroides</taxon>
    </lineage>
</organism>
<evidence type="ECO:0000313" key="2">
    <source>
        <dbReference type="EMBL" id="KZE75503.1"/>
    </source>
</evidence>
<accession>A0A163VWI0</accession>
<feature type="transmembrane region" description="Helical" evidence="1">
    <location>
        <begin position="80"/>
        <end position="97"/>
    </location>
</feature>
<evidence type="ECO:0000313" key="3">
    <source>
        <dbReference type="Proteomes" id="UP000076630"/>
    </source>
</evidence>
<sequence>MGKNITILALLQLSLAIVSSILISKMSFIGKIGISLMYKQYTVFKTPWKTALIIFGIQVFLILLLALFKRFASNKVSHTISFVFLVIGAIGAYYTYLDFTTTSHKYMKFYFHLGFYLFWFNWILSCIYFFFLKGKKKVTVDTPEDINQPMQPNLE</sequence>
<keyword evidence="1" id="KW-1133">Transmembrane helix</keyword>
<evidence type="ECO:0000256" key="1">
    <source>
        <dbReference type="SAM" id="Phobius"/>
    </source>
</evidence>
<reference evidence="2 3" key="1">
    <citation type="submission" date="2016-01" db="EMBL/GenBank/DDBJ databases">
        <title>Whole genome sequencing of Myroides marinus L41.</title>
        <authorList>
            <person name="Hong K.W."/>
        </authorList>
    </citation>
    <scope>NUCLEOTIDE SEQUENCE [LARGE SCALE GENOMIC DNA]</scope>
    <source>
        <strain evidence="2 3">L41</strain>
    </source>
</reference>
<gene>
    <name evidence="2" type="ORF">AV926_01845</name>
</gene>
<feature type="transmembrane region" description="Helical" evidence="1">
    <location>
        <begin position="48"/>
        <end position="68"/>
    </location>
</feature>
<dbReference type="EMBL" id="LQNU01000083">
    <property type="protein sequence ID" value="KZE75503.1"/>
    <property type="molecule type" value="Genomic_DNA"/>
</dbReference>
<keyword evidence="1" id="KW-0472">Membrane</keyword>
<keyword evidence="1" id="KW-0812">Transmembrane</keyword>
<proteinExistence type="predicted"/>
<protein>
    <submittedName>
        <fullName evidence="2">Cytochrome d ubiquinol oxidase subunit II</fullName>
    </submittedName>
</protein>
<name>A0A163VWI0_9FLAO</name>